<name>W4QLA9_9BACI</name>
<evidence type="ECO:0000313" key="2">
    <source>
        <dbReference type="Proteomes" id="UP000018895"/>
    </source>
</evidence>
<proteinExistence type="predicted"/>
<dbReference type="RefSeq" id="WP_052016251.1">
    <property type="nucleotide sequence ID" value="NZ_BAUU01000058.1"/>
</dbReference>
<dbReference type="Proteomes" id="UP000018895">
    <property type="component" value="Unassembled WGS sequence"/>
</dbReference>
<reference evidence="1" key="1">
    <citation type="journal article" date="2014" name="Genome Announc.">
        <title>Draft Genome Sequences of Three Alkaliphilic Bacillus Strains, Bacillus wakoensis JCM 9140T, Bacillus akibai JCM 9157T, and Bacillus hemicellulosilyticus JCM 9152T.</title>
        <authorList>
            <person name="Yuki M."/>
            <person name="Oshima K."/>
            <person name="Suda W."/>
            <person name="Oshida Y."/>
            <person name="Kitamura K."/>
            <person name="Iida T."/>
            <person name="Hattori M."/>
            <person name="Ohkuma M."/>
        </authorList>
    </citation>
    <scope>NUCLEOTIDE SEQUENCE [LARGE SCALE GENOMIC DNA]</scope>
    <source>
        <strain evidence="1">JCM 9152</strain>
    </source>
</reference>
<protein>
    <submittedName>
        <fullName evidence="1">Uncharacterized protein</fullName>
    </submittedName>
</protein>
<organism evidence="1 2">
    <name type="scientific">Halalkalibacter hemicellulosilyticusJCM 9152</name>
    <dbReference type="NCBI Taxonomy" id="1236971"/>
    <lineage>
        <taxon>Bacteria</taxon>
        <taxon>Bacillati</taxon>
        <taxon>Bacillota</taxon>
        <taxon>Bacilli</taxon>
        <taxon>Bacillales</taxon>
        <taxon>Bacillaceae</taxon>
        <taxon>Halalkalibacter</taxon>
    </lineage>
</organism>
<sequence>MITKKESHMSEYSLIPPNYRKKGDPRALLFKRKKLPKVLFAQLMNEFWFYKALESLEDMANKQGFILVPTSILNWRRRAVFTEKRKVILNGRAYFFLNVIDLKPKEKERLIEFINTEVLKGGEESWRESKSKQARV</sequence>
<accession>W4QLA9</accession>
<comment type="caution">
    <text evidence="1">The sequence shown here is derived from an EMBL/GenBank/DDBJ whole genome shotgun (WGS) entry which is preliminary data.</text>
</comment>
<dbReference type="EMBL" id="BAUU01000058">
    <property type="protein sequence ID" value="GAE32876.1"/>
    <property type="molecule type" value="Genomic_DNA"/>
</dbReference>
<gene>
    <name evidence="1" type="ORF">JCM9152_4467</name>
</gene>
<dbReference type="OrthoDB" id="2890119at2"/>
<dbReference type="AlphaFoldDB" id="W4QLA9"/>
<evidence type="ECO:0000313" key="1">
    <source>
        <dbReference type="EMBL" id="GAE32876.1"/>
    </source>
</evidence>
<dbReference type="STRING" id="1236971.JCM9152_4467"/>
<keyword evidence="2" id="KW-1185">Reference proteome</keyword>